<organism evidence="2">
    <name type="scientific">Melampsora larici-populina (strain 98AG31 / pathotype 3-4-7)</name>
    <name type="common">Poplar leaf rust fungus</name>
    <dbReference type="NCBI Taxonomy" id="747676"/>
    <lineage>
        <taxon>Eukaryota</taxon>
        <taxon>Fungi</taxon>
        <taxon>Dikarya</taxon>
        <taxon>Basidiomycota</taxon>
        <taxon>Pucciniomycotina</taxon>
        <taxon>Pucciniomycetes</taxon>
        <taxon>Pucciniales</taxon>
        <taxon>Melampsoraceae</taxon>
        <taxon>Melampsora</taxon>
    </lineage>
</organism>
<dbReference type="OrthoDB" id="10415399at2759"/>
<dbReference type="InParanoid" id="F4R3B1"/>
<dbReference type="EMBL" id="GL883090">
    <property type="protein sequence ID" value="EGG13200.1"/>
    <property type="molecule type" value="Genomic_DNA"/>
</dbReference>
<reference evidence="2" key="1">
    <citation type="journal article" date="2011" name="Proc. Natl. Acad. Sci. U.S.A.">
        <title>Obligate biotrophy features unraveled by the genomic analysis of rust fungi.</title>
        <authorList>
            <person name="Duplessis S."/>
            <person name="Cuomo C.A."/>
            <person name="Lin Y.-C."/>
            <person name="Aerts A."/>
            <person name="Tisserant E."/>
            <person name="Veneault-Fourrey C."/>
            <person name="Joly D.L."/>
            <person name="Hacquard S."/>
            <person name="Amselem J."/>
            <person name="Cantarel B.L."/>
            <person name="Chiu R."/>
            <person name="Coutinho P.M."/>
            <person name="Feau N."/>
            <person name="Field M."/>
            <person name="Frey P."/>
            <person name="Gelhaye E."/>
            <person name="Goldberg J."/>
            <person name="Grabherr M.G."/>
            <person name="Kodira C.D."/>
            <person name="Kohler A."/>
            <person name="Kuees U."/>
            <person name="Lindquist E.A."/>
            <person name="Lucas S.M."/>
            <person name="Mago R."/>
            <person name="Mauceli E."/>
            <person name="Morin E."/>
            <person name="Murat C."/>
            <person name="Pangilinan J.L."/>
            <person name="Park R."/>
            <person name="Pearson M."/>
            <person name="Quesneville H."/>
            <person name="Rouhier N."/>
            <person name="Sakthikumar S."/>
            <person name="Salamov A.A."/>
            <person name="Schmutz J."/>
            <person name="Selles B."/>
            <person name="Shapiro H."/>
            <person name="Tanguay P."/>
            <person name="Tuskan G.A."/>
            <person name="Henrissat B."/>
            <person name="Van de Peer Y."/>
            <person name="Rouze P."/>
            <person name="Ellis J.G."/>
            <person name="Dodds P.N."/>
            <person name="Schein J.E."/>
            <person name="Zhong S."/>
            <person name="Hamelin R.C."/>
            <person name="Grigoriev I.V."/>
            <person name="Szabo L.J."/>
            <person name="Martin F."/>
        </authorList>
    </citation>
    <scope>NUCLEOTIDE SEQUENCE [LARGE SCALE GENOMIC DNA]</scope>
    <source>
        <strain evidence="2">98AG31 / pathotype 3-4-7</strain>
    </source>
</reference>
<gene>
    <name evidence="1" type="ORF">MELLADRAFT_58380</name>
</gene>
<dbReference type="KEGG" id="mlr:MELLADRAFT_58380"/>
<accession>F4R3B1</accession>
<evidence type="ECO:0000313" key="1">
    <source>
        <dbReference type="EMBL" id="EGG13200.1"/>
    </source>
</evidence>
<sequence length="454" mass="52512">MFKDLHEKILNIFAEDHHRKKSSDNTKIITNAVKNAKFQLGPAFVGFLKLSYQDHCSQHDCTPILQSGLALLENYLYQWRDFLKTKKSSLWFSKQEQSILQIDWSNIGDALYYIGRRQSTDVMPTQLLKYLIELWYSHSNTGEAGISSVGFKLQAPNLSLVEEAYITYLSKMKRGYIDLWNIENDRGSSYKNKRSTPLREEETLTAGDHADRDILEDDVNREGQNIRENDTIMEAQNVREDENIRKDESLRGHENVVSMSNIPPGDETHFHSGLTIDGNESVSNSDIIAKMKTQKGLWEKYCSFFDDFERRVSNHYEGIHRNPPDTLSTGLNKLALGEQEVSNVITVAKNQITTSFMFILMLAQTGQKVNQSLERIWENGWAHLETYFERWKDYILSNKAPIKFYGSKNSVKRIDWSQASETVRYMAMHNQQNTIPSQILSYLIDRSYSDVVEL</sequence>
<dbReference type="GeneID" id="18929178"/>
<keyword evidence="2" id="KW-1185">Reference proteome</keyword>
<dbReference type="HOGENOM" id="CLU_602795_0_0_1"/>
<protein>
    <submittedName>
        <fullName evidence="1">Uncharacterized protein</fullName>
    </submittedName>
</protein>
<dbReference type="RefSeq" id="XP_007404138.1">
    <property type="nucleotide sequence ID" value="XM_007404076.1"/>
</dbReference>
<dbReference type="Proteomes" id="UP000001072">
    <property type="component" value="Unassembled WGS sequence"/>
</dbReference>
<evidence type="ECO:0000313" key="2">
    <source>
        <dbReference type="Proteomes" id="UP000001072"/>
    </source>
</evidence>
<dbReference type="AlphaFoldDB" id="F4R3B1"/>
<proteinExistence type="predicted"/>
<name>F4R3B1_MELLP</name>
<dbReference type="VEuPathDB" id="FungiDB:MELLADRAFT_58380"/>